<proteinExistence type="predicted"/>
<evidence type="ECO:0000256" key="3">
    <source>
        <dbReference type="ARBA" id="ARBA00023235"/>
    </source>
</evidence>
<dbReference type="OrthoDB" id="9797151at2"/>
<gene>
    <name evidence="4" type="ORF">SI859A1_02817</name>
</gene>
<dbReference type="PANTHER" id="PTHR43684">
    <property type="match status" value="1"/>
</dbReference>
<reference evidence="4 5" key="1">
    <citation type="journal article" date="2008" name="Appl. Environ. Microbiol.">
        <title>Genomic insights into Mn(II) oxidation by the marine alphaproteobacterium Aurantimonas sp. strain SI85-9A1.</title>
        <authorList>
            <person name="Dick G.J."/>
            <person name="Podell S."/>
            <person name="Johnson H.A."/>
            <person name="Rivera-Espinoza Y."/>
            <person name="Bernier-Latmani R."/>
            <person name="McCarthy J.K."/>
            <person name="Torpey J.W."/>
            <person name="Clement B.G."/>
            <person name="Gaasterland T."/>
            <person name="Tebo B.M."/>
        </authorList>
    </citation>
    <scope>NUCLEOTIDE SEQUENCE [LARGE SCALE GENOMIC DNA]</scope>
    <source>
        <strain evidence="4 5">SI85-9A1</strain>
    </source>
</reference>
<dbReference type="BioCyc" id="AURANTIMONAS:SI859A1_02817-MONOMER"/>
<dbReference type="HOGENOM" id="CLU_009834_7_2_5"/>
<dbReference type="InterPro" id="IPR001753">
    <property type="entry name" value="Enoyl-CoA_hydra/iso"/>
</dbReference>
<accession>Q1YGK9</accession>
<evidence type="ECO:0000256" key="1">
    <source>
        <dbReference type="ARBA" id="ARBA00004275"/>
    </source>
</evidence>
<dbReference type="SUPFAM" id="SSF52096">
    <property type="entry name" value="ClpP/crotonase"/>
    <property type="match status" value="1"/>
</dbReference>
<sequence length="246" mass="26591">MTDLIQTTTENGVLTIRLNRPDKKNAITLDMYRTITAALQGAAGDEAVRVILICGVPGAFSAGNDIKDFLTLAQGGLQRTEIHEFLTTVATAPKPMIAAVDGLAIGIGTTLLMHCDMAFASSRSVFRTPFIDLGLTPEAGSSLIGPRIMGDQRAFALLALGDTFDAEAAREAGIVYKVVEDDVEAVARETAERLAQKPPRAVAIARELLRGDRKDIVARIEREIEHFSERLTSDEARAAFMAFMSR</sequence>
<dbReference type="RefSeq" id="WP_009210636.1">
    <property type="nucleotide sequence ID" value="NZ_BBWP01000008.1"/>
</dbReference>
<dbReference type="EMBL" id="AAPJ01000005">
    <property type="protein sequence ID" value="EAS49216.1"/>
    <property type="molecule type" value="Genomic_DNA"/>
</dbReference>
<protein>
    <submittedName>
        <fullName evidence="4">Enoyl-CoA hydratase/isomerase family protein</fullName>
    </submittedName>
</protein>
<dbReference type="NCBIfam" id="NF004681">
    <property type="entry name" value="PRK06023.1"/>
    <property type="match status" value="1"/>
</dbReference>
<dbReference type="Pfam" id="PF00378">
    <property type="entry name" value="ECH_1"/>
    <property type="match status" value="1"/>
</dbReference>
<dbReference type="Gene3D" id="3.90.226.10">
    <property type="entry name" value="2-enoyl-CoA Hydratase, Chain A, domain 1"/>
    <property type="match status" value="1"/>
</dbReference>
<keyword evidence="2" id="KW-0576">Peroxisome</keyword>
<keyword evidence="3 4" id="KW-0413">Isomerase</keyword>
<evidence type="ECO:0000313" key="5">
    <source>
        <dbReference type="Proteomes" id="UP000000321"/>
    </source>
</evidence>
<comment type="caution">
    <text evidence="4">The sequence shown here is derived from an EMBL/GenBank/DDBJ whole genome shotgun (WGS) entry which is preliminary data.</text>
</comment>
<evidence type="ECO:0000256" key="2">
    <source>
        <dbReference type="ARBA" id="ARBA00023140"/>
    </source>
</evidence>
<dbReference type="CDD" id="cd06558">
    <property type="entry name" value="crotonase-like"/>
    <property type="match status" value="1"/>
</dbReference>
<keyword evidence="5" id="KW-1185">Reference proteome</keyword>
<dbReference type="AlphaFoldDB" id="Q1YGK9"/>
<name>Q1YGK9_AURMS</name>
<dbReference type="InterPro" id="IPR029045">
    <property type="entry name" value="ClpP/crotonase-like_dom_sf"/>
</dbReference>
<dbReference type="PANTHER" id="PTHR43684:SF1">
    <property type="entry name" value="ENOYL-COA DELTA ISOMERASE 2"/>
    <property type="match status" value="1"/>
</dbReference>
<dbReference type="InterPro" id="IPR051053">
    <property type="entry name" value="ECH/Chromodomain_protein"/>
</dbReference>
<evidence type="ECO:0000313" key="4">
    <source>
        <dbReference type="EMBL" id="EAS49216.1"/>
    </source>
</evidence>
<dbReference type="GO" id="GO:0004165">
    <property type="term" value="F:delta(3)-delta(2)-enoyl-CoA isomerase activity"/>
    <property type="evidence" value="ECO:0007669"/>
    <property type="project" value="UniProtKB-ARBA"/>
</dbReference>
<organism evidence="4 5">
    <name type="scientific">Aurantimonas manganoxydans (strain ATCC BAA-1229 / DSM 21871 / SI85-9A1)</name>
    <dbReference type="NCBI Taxonomy" id="287752"/>
    <lineage>
        <taxon>Bacteria</taxon>
        <taxon>Pseudomonadati</taxon>
        <taxon>Pseudomonadota</taxon>
        <taxon>Alphaproteobacteria</taxon>
        <taxon>Hyphomicrobiales</taxon>
        <taxon>Aurantimonadaceae</taxon>
        <taxon>Aurantimonas</taxon>
    </lineage>
</organism>
<dbReference type="Proteomes" id="UP000000321">
    <property type="component" value="Unassembled WGS sequence"/>
</dbReference>
<comment type="subcellular location">
    <subcellularLocation>
        <location evidence="1">Peroxisome</location>
    </subcellularLocation>
</comment>